<evidence type="ECO:0000259" key="2">
    <source>
        <dbReference type="Pfam" id="PF01068"/>
    </source>
</evidence>
<name>A0A6J5LKY8_9CAUD</name>
<dbReference type="Gene3D" id="3.30.470.30">
    <property type="entry name" value="DNA ligase/mRNA capping enzyme"/>
    <property type="match status" value="1"/>
</dbReference>
<feature type="domain" description="ATP-dependent DNA ligase family profile" evidence="2">
    <location>
        <begin position="121"/>
        <end position="243"/>
    </location>
</feature>
<keyword evidence="4" id="KW-0436">Ligase</keyword>
<dbReference type="GO" id="GO:0006281">
    <property type="term" value="P:DNA repair"/>
    <property type="evidence" value="ECO:0007669"/>
    <property type="project" value="InterPro"/>
</dbReference>
<dbReference type="InterPro" id="IPR012310">
    <property type="entry name" value="DNA_ligase_ATP-dep_cent"/>
</dbReference>
<evidence type="ECO:0000256" key="1">
    <source>
        <dbReference type="ARBA" id="ARBA00013308"/>
    </source>
</evidence>
<accession>A0A6J5LKY8</accession>
<reference evidence="4" key="1">
    <citation type="submission" date="2020-04" db="EMBL/GenBank/DDBJ databases">
        <authorList>
            <person name="Chiriac C."/>
            <person name="Salcher M."/>
            <person name="Ghai R."/>
            <person name="Kavagutti S V."/>
        </authorList>
    </citation>
    <scope>NUCLEOTIDE SEQUENCE</scope>
</reference>
<dbReference type="EMBL" id="LR796249">
    <property type="protein sequence ID" value="CAB4131051.1"/>
    <property type="molecule type" value="Genomic_DNA"/>
</dbReference>
<sequence>MKEFRQRQGHGQERYWIIDVKKNKVTTIWGALNAEGTRVQHGTVTDAIEPKGKVNTKAFMSAEDNAQFTYDRAIRKKTEEGYVEVGIGGKALMGESASEIDHCLALPKNLAFSKPNNTISDKAMNKLDKDGRLLYTRKVNGMCVIAHIMENGDVELYSRRMDSITGKFPHLATALQELEIPTSSVLLFEAYMGNGNTKRDMKLLQTIMNADDDKALARQKEIGCVKFYLFRVPILGGKCLEAMYSNEANLYLIAEEFTDTFFNYPGKFLSCAAPRTFLSTEAAKAYAVDRGWEGWVVYDKDAIIGDKSYRFTGKPDRPASCFKLKPSQEDDFIAYFSPIEGTKERPMGFFGSGKNRGRVGTLSLYQLNDAGEEVYISEVGSGLTDLDRQVMMTSKWPQCVQIEYEERFYIKAGDDTNALQLPRYKGLRQDKSVDECINSEL</sequence>
<dbReference type="SUPFAM" id="SSF56091">
    <property type="entry name" value="DNA ligase/mRNA capping enzyme, catalytic domain"/>
    <property type="match status" value="1"/>
</dbReference>
<dbReference type="Pfam" id="PF01068">
    <property type="entry name" value="DNA_ligase_A_M"/>
    <property type="match status" value="1"/>
</dbReference>
<dbReference type="GO" id="GO:0005524">
    <property type="term" value="F:ATP binding"/>
    <property type="evidence" value="ECO:0007669"/>
    <property type="project" value="InterPro"/>
</dbReference>
<dbReference type="EMBL" id="LR796294">
    <property type="protein sequence ID" value="CAB4135194.1"/>
    <property type="molecule type" value="Genomic_DNA"/>
</dbReference>
<dbReference type="GO" id="GO:0006310">
    <property type="term" value="P:DNA recombination"/>
    <property type="evidence" value="ECO:0007669"/>
    <property type="project" value="InterPro"/>
</dbReference>
<proteinExistence type="predicted"/>
<dbReference type="SUPFAM" id="SSF50249">
    <property type="entry name" value="Nucleic acid-binding proteins"/>
    <property type="match status" value="1"/>
</dbReference>
<organism evidence="4">
    <name type="scientific">uncultured Caudovirales phage</name>
    <dbReference type="NCBI Taxonomy" id="2100421"/>
    <lineage>
        <taxon>Viruses</taxon>
        <taxon>Duplodnaviria</taxon>
        <taxon>Heunggongvirae</taxon>
        <taxon>Uroviricota</taxon>
        <taxon>Caudoviricetes</taxon>
        <taxon>Peduoviridae</taxon>
        <taxon>Maltschvirus</taxon>
        <taxon>Maltschvirus maltsch</taxon>
    </lineage>
</organism>
<dbReference type="GO" id="GO:0003910">
    <property type="term" value="F:DNA ligase (ATP) activity"/>
    <property type="evidence" value="ECO:0007669"/>
    <property type="project" value="InterPro"/>
</dbReference>
<evidence type="ECO:0000313" key="3">
    <source>
        <dbReference type="EMBL" id="CAB4131051.1"/>
    </source>
</evidence>
<evidence type="ECO:0000313" key="4">
    <source>
        <dbReference type="EMBL" id="CAB4135194.1"/>
    </source>
</evidence>
<protein>
    <recommendedName>
        <fullName evidence="1">DNA ligase</fullName>
    </recommendedName>
</protein>
<dbReference type="InterPro" id="IPR012340">
    <property type="entry name" value="NA-bd_OB-fold"/>
</dbReference>
<dbReference type="Gene3D" id="2.20.140.10">
    <property type="entry name" value="WGR domain"/>
    <property type="match status" value="1"/>
</dbReference>
<gene>
    <name evidence="3" type="ORF">UFOVP127_44</name>
    <name evidence="4" type="ORF">UFOVP276_150</name>
</gene>